<dbReference type="Pfam" id="PF00614">
    <property type="entry name" value="PLDc"/>
    <property type="match status" value="1"/>
</dbReference>
<feature type="domain" description="C2" evidence="10">
    <location>
        <begin position="164"/>
        <end position="291"/>
    </location>
</feature>
<evidence type="ECO:0000256" key="1">
    <source>
        <dbReference type="ARBA" id="ARBA00001913"/>
    </source>
</evidence>
<dbReference type="EMBL" id="SEYY01007791">
    <property type="protein sequence ID" value="KAB7502349.1"/>
    <property type="molecule type" value="Genomic_DNA"/>
</dbReference>
<evidence type="ECO:0000256" key="6">
    <source>
        <dbReference type="ARBA" id="ARBA00022801"/>
    </source>
</evidence>
<dbReference type="SUPFAM" id="SSF56024">
    <property type="entry name" value="Phospholipase D/nuclease"/>
    <property type="match status" value="2"/>
</dbReference>
<dbReference type="InterPro" id="IPR001736">
    <property type="entry name" value="PLipase_D/transphosphatidylase"/>
</dbReference>
<evidence type="ECO:0000256" key="7">
    <source>
        <dbReference type="ARBA" id="ARBA00022837"/>
    </source>
</evidence>
<accession>A0A5N5T851</accession>
<protein>
    <recommendedName>
        <fullName evidence="3">phospholipase D</fullName>
        <ecNumber evidence="3">3.1.4.4</ecNumber>
    </recommendedName>
</protein>
<dbReference type="EC" id="3.1.4.4" evidence="3"/>
<dbReference type="Gene3D" id="3.30.870.10">
    <property type="entry name" value="Endonuclease Chain A"/>
    <property type="match status" value="2"/>
</dbReference>
<evidence type="ECO:0000256" key="2">
    <source>
        <dbReference type="ARBA" id="ARBA00010683"/>
    </source>
</evidence>
<dbReference type="SMART" id="SM00239">
    <property type="entry name" value="C2"/>
    <property type="match status" value="2"/>
</dbReference>
<dbReference type="SUPFAM" id="SSF49562">
    <property type="entry name" value="C2 domain (Calcium/lipid-binding domain, CaLB)"/>
    <property type="match status" value="2"/>
</dbReference>
<keyword evidence="8" id="KW-0442">Lipid degradation</keyword>
<dbReference type="PANTHER" id="PTHR18896:SF60">
    <property type="entry name" value="PHOSPHOLIPASE D"/>
    <property type="match status" value="1"/>
</dbReference>
<proteinExistence type="inferred from homology"/>
<dbReference type="InterPro" id="IPR015679">
    <property type="entry name" value="PLipase_D_fam"/>
</dbReference>
<dbReference type="InterPro" id="IPR000008">
    <property type="entry name" value="C2_dom"/>
</dbReference>
<evidence type="ECO:0000256" key="9">
    <source>
        <dbReference type="ARBA" id="ARBA00023098"/>
    </source>
</evidence>
<comment type="similarity">
    <text evidence="2">Belongs to the phospholipase D family. C2-PLD subfamily.</text>
</comment>
<dbReference type="CDD" id="cd00030">
    <property type="entry name" value="C2"/>
    <property type="match status" value="1"/>
</dbReference>
<dbReference type="GO" id="GO:0005886">
    <property type="term" value="C:plasma membrane"/>
    <property type="evidence" value="ECO:0007669"/>
    <property type="project" value="TreeGrafter"/>
</dbReference>
<dbReference type="InterPro" id="IPR024632">
    <property type="entry name" value="PLipase_D_C"/>
</dbReference>
<sequence length="936" mass="106723">MVYLTGRIEVVVVEAYDLLNLDQSFFNSDDKSDPYCIVSADGINGSRRIGKTCTIDDCLNPKWNYKMVADLNQDVTGLRFVVKDKDLITSELIGSCFVDTMSFVTSDRPYENLLQLSTAHGKRAGSIRVQIMYTGTGSSTAIESTVADRMKLKTEDMMARISYSSNQNEPHSGKKSVVLHGLLEVYIGHALNLPNLDKSLFSLRAGDVSDPFIEVIVEDPFNEKWKVATTSVIDNNLNPEWDESFYINICHDIVTLNFVVKDKDVLSADLIGTVAFQAEDLIIAPEIKGEFDLFKNGKPLKGAKLSLRLCYKSSNELSNSLEVPGCFFRMRELNRVTLYQDAHCVGMHPIRRNDGTYYKQPRAWKDLYNAIMEAKEFIYIVGWSVNTRISMLRWQNEDDRSIGEILLQKANEGVQVLIMIWDELTSTDFNKEGAMGTSDEATAEFFKNTPVTVVLVSRERKTKDISTKQRFTNFCYTHHQKCVIMDGEIPDSPNRRQTVAFLGGLDLTNGRFDIPEHPLFVTLDNDHKDDFYNSLYVGKTQYGPREPWHDIHCRLEGPVTQDLFSNFIERWNKQGIPKKNVPINANLENKKFIYRIPERWNVQIFRSINSDSATFESCTKPKGLSVKKERIFDNSIQRAYIHHIRRAKKYIYMENQYFMGSSHEWLECREAHVENLVPLEIAAHIEGKIRKGERFTAYILVPMFPEGKPADKVIQEMLHWQFRTIEMMYYRVANAINHAGIDAHPQDYLLFLCLGKKEGTNPEPVPTELTGHAAGAFKHRRLMIYVHSKMAIFDDEYIIVGSANINDRSLNGNRDTEIAMGTFQAEHLSSHVRLADGEISMFRKSLWLEHMGDKAPLNDNPADLNCIRKVKDLAEEGFLSFIDESNRKGIRHLLIYPLNVGYDGSVTTRDECPTFPDTVASIIGKKSGYFPSSLTS</sequence>
<feature type="domain" description="C2" evidence="10">
    <location>
        <begin position="1"/>
        <end position="114"/>
    </location>
</feature>
<dbReference type="OrthoDB" id="14911at2759"/>
<dbReference type="PROSITE" id="PS50004">
    <property type="entry name" value="C2"/>
    <property type="match status" value="2"/>
</dbReference>
<evidence type="ECO:0000256" key="5">
    <source>
        <dbReference type="ARBA" id="ARBA00022737"/>
    </source>
</evidence>
<feature type="domain" description="PLD phosphodiesterase" evidence="11">
    <location>
        <begin position="782"/>
        <end position="809"/>
    </location>
</feature>
<keyword evidence="13" id="KW-1185">Reference proteome</keyword>
<keyword evidence="6" id="KW-0378">Hydrolase</keyword>
<dbReference type="Gene3D" id="2.60.40.150">
    <property type="entry name" value="C2 domain"/>
    <property type="match status" value="2"/>
</dbReference>
<dbReference type="SMART" id="SM00155">
    <property type="entry name" value="PLDc"/>
    <property type="match status" value="2"/>
</dbReference>
<dbReference type="GO" id="GO:0046872">
    <property type="term" value="F:metal ion binding"/>
    <property type="evidence" value="ECO:0007669"/>
    <property type="project" value="UniProtKB-KW"/>
</dbReference>
<evidence type="ECO:0000259" key="11">
    <source>
        <dbReference type="PROSITE" id="PS50035"/>
    </source>
</evidence>
<dbReference type="Pfam" id="PF12357">
    <property type="entry name" value="PLD_C"/>
    <property type="match status" value="1"/>
</dbReference>
<evidence type="ECO:0000256" key="8">
    <source>
        <dbReference type="ARBA" id="ARBA00022963"/>
    </source>
</evidence>
<reference evidence="12 13" key="1">
    <citation type="journal article" date="2019" name="PLoS Biol.">
        <title>Sex chromosomes control vertical transmission of feminizing Wolbachia symbionts in an isopod.</title>
        <authorList>
            <person name="Becking T."/>
            <person name="Chebbi M.A."/>
            <person name="Giraud I."/>
            <person name="Moumen B."/>
            <person name="Laverre T."/>
            <person name="Caubet Y."/>
            <person name="Peccoud J."/>
            <person name="Gilbert C."/>
            <person name="Cordaux R."/>
        </authorList>
    </citation>
    <scope>NUCLEOTIDE SEQUENCE [LARGE SCALE GENOMIC DNA]</scope>
    <source>
        <strain evidence="12">ANa2</strain>
        <tissue evidence="12">Whole body excluding digestive tract and cuticle</tissue>
    </source>
</reference>
<dbReference type="Proteomes" id="UP000326759">
    <property type="component" value="Unassembled WGS sequence"/>
</dbReference>
<feature type="domain" description="PLD phosphodiesterase" evidence="11">
    <location>
        <begin position="474"/>
        <end position="511"/>
    </location>
</feature>
<evidence type="ECO:0000256" key="4">
    <source>
        <dbReference type="ARBA" id="ARBA00022723"/>
    </source>
</evidence>
<dbReference type="AlphaFoldDB" id="A0A5N5T851"/>
<gene>
    <name evidence="12" type="primary">PLDBETA2</name>
    <name evidence="12" type="ORF">Anas_09889</name>
</gene>
<keyword evidence="4" id="KW-0479">Metal-binding</keyword>
<name>A0A5N5T851_9CRUS</name>
<dbReference type="InterPro" id="IPR035892">
    <property type="entry name" value="C2_domain_sf"/>
</dbReference>
<comment type="caution">
    <text evidence="12">The sequence shown here is derived from an EMBL/GenBank/DDBJ whole genome shotgun (WGS) entry which is preliminary data.</text>
</comment>
<organism evidence="12 13">
    <name type="scientific">Armadillidium nasatum</name>
    <dbReference type="NCBI Taxonomy" id="96803"/>
    <lineage>
        <taxon>Eukaryota</taxon>
        <taxon>Metazoa</taxon>
        <taxon>Ecdysozoa</taxon>
        <taxon>Arthropoda</taxon>
        <taxon>Crustacea</taxon>
        <taxon>Multicrustacea</taxon>
        <taxon>Malacostraca</taxon>
        <taxon>Eumalacostraca</taxon>
        <taxon>Peracarida</taxon>
        <taxon>Isopoda</taxon>
        <taxon>Oniscidea</taxon>
        <taxon>Crinocheta</taxon>
        <taxon>Armadillidiidae</taxon>
        <taxon>Armadillidium</taxon>
    </lineage>
</organism>
<dbReference type="Pfam" id="PF00168">
    <property type="entry name" value="C2"/>
    <property type="match status" value="2"/>
</dbReference>
<dbReference type="PANTHER" id="PTHR18896">
    <property type="entry name" value="PHOSPHOLIPASE D"/>
    <property type="match status" value="1"/>
</dbReference>
<evidence type="ECO:0000313" key="13">
    <source>
        <dbReference type="Proteomes" id="UP000326759"/>
    </source>
</evidence>
<keyword evidence="9" id="KW-0443">Lipid metabolism</keyword>
<comment type="cofactor">
    <cofactor evidence="1">
        <name>Ca(2+)</name>
        <dbReference type="ChEBI" id="CHEBI:29108"/>
    </cofactor>
</comment>
<keyword evidence="5" id="KW-0677">Repeat</keyword>
<evidence type="ECO:0000259" key="10">
    <source>
        <dbReference type="PROSITE" id="PS50004"/>
    </source>
</evidence>
<keyword evidence="7" id="KW-0106">Calcium</keyword>
<dbReference type="GO" id="GO:0004630">
    <property type="term" value="F:phospholipase D activity"/>
    <property type="evidence" value="ECO:0007669"/>
    <property type="project" value="UniProtKB-EC"/>
</dbReference>
<evidence type="ECO:0000313" key="12">
    <source>
        <dbReference type="EMBL" id="KAB7502349.1"/>
    </source>
</evidence>
<evidence type="ECO:0000256" key="3">
    <source>
        <dbReference type="ARBA" id="ARBA00012027"/>
    </source>
</evidence>
<dbReference type="PROSITE" id="PS50035">
    <property type="entry name" value="PLD"/>
    <property type="match status" value="2"/>
</dbReference>
<dbReference type="GO" id="GO:0009395">
    <property type="term" value="P:phospholipid catabolic process"/>
    <property type="evidence" value="ECO:0007669"/>
    <property type="project" value="TreeGrafter"/>
</dbReference>